<feature type="transmembrane region" description="Helical" evidence="4">
    <location>
        <begin position="60"/>
        <end position="82"/>
    </location>
</feature>
<dbReference type="Gene3D" id="3.40.640.10">
    <property type="entry name" value="Type I PLP-dependent aspartate aminotransferase-like (Major domain)"/>
    <property type="match status" value="1"/>
</dbReference>
<evidence type="ECO:0000313" key="6">
    <source>
        <dbReference type="EMBL" id="KAH7427333.1"/>
    </source>
</evidence>
<organism evidence="6 7">
    <name type="scientific">Ceratopteris richardii</name>
    <name type="common">Triangle waterfern</name>
    <dbReference type="NCBI Taxonomy" id="49495"/>
    <lineage>
        <taxon>Eukaryota</taxon>
        <taxon>Viridiplantae</taxon>
        <taxon>Streptophyta</taxon>
        <taxon>Embryophyta</taxon>
        <taxon>Tracheophyta</taxon>
        <taxon>Polypodiopsida</taxon>
        <taxon>Polypodiidae</taxon>
        <taxon>Polypodiales</taxon>
        <taxon>Pteridineae</taxon>
        <taxon>Pteridaceae</taxon>
        <taxon>Parkerioideae</taxon>
        <taxon>Ceratopteris</taxon>
    </lineage>
</organism>
<evidence type="ECO:0000256" key="3">
    <source>
        <dbReference type="ARBA" id="ARBA00022898"/>
    </source>
</evidence>
<reference evidence="6" key="1">
    <citation type="submission" date="2021-08" db="EMBL/GenBank/DDBJ databases">
        <title>WGS assembly of Ceratopteris richardii.</title>
        <authorList>
            <person name="Marchant D.B."/>
            <person name="Chen G."/>
            <person name="Jenkins J."/>
            <person name="Shu S."/>
            <person name="Leebens-Mack J."/>
            <person name="Grimwood J."/>
            <person name="Schmutz J."/>
            <person name="Soltis P."/>
            <person name="Soltis D."/>
            <person name="Chen Z.-H."/>
        </authorList>
    </citation>
    <scope>NUCLEOTIDE SEQUENCE</scope>
    <source>
        <strain evidence="6">Whitten #5841</strain>
        <tissue evidence="6">Leaf</tissue>
    </source>
</reference>
<comment type="cofactor">
    <cofactor evidence="1">
        <name>pyridoxal 5'-phosphate</name>
        <dbReference type="ChEBI" id="CHEBI:597326"/>
    </cofactor>
</comment>
<dbReference type="SUPFAM" id="SSF53383">
    <property type="entry name" value="PLP-dependent transferases"/>
    <property type="match status" value="1"/>
</dbReference>
<dbReference type="OMA" id="ASCNYNE"/>
<evidence type="ECO:0000256" key="2">
    <source>
        <dbReference type="ARBA" id="ARBA00006312"/>
    </source>
</evidence>
<dbReference type="InterPro" id="IPR050478">
    <property type="entry name" value="Ethylene_sulfur-biosynth"/>
</dbReference>
<keyword evidence="4" id="KW-0472">Membrane</keyword>
<sequence length="523" mass="59416">MTVESGCSICGTNTLPHPRKNFSKHEKRQLQMQNEDCTPYYDLYRKKRFKQYSCSPIQKLNYWLAASIFLNAICLSMLMGFIRPSGYQDKQGALEDGGRSYVNGAGDSHLRYTNCSGQGRFEYDEINGGWCQCYSCFTGSICSEIIHDCVINFDHGDPKMFEKYWSLHQNTVSAVLRGNERMSYFSDKEAVCWFLEPSLAMEIKLMHKMIGNAVTEGHHIVVGTGSSQLISAALYALSSLAHHRPVDVVSASPFYSSYPPMTNFLESQLHHWAGDASSYKTSGQNAYIELVTSPGNPDGMIHSAVVDGTGPVIYDLAYYWPHYTPITEAADYDIMLFTVSKTTGHAGTRIGWALVRDIEVAKKMTKYIELSTIGVSKDSQFRTAQILKGIRISYSDKAENSREYDSNSQRRLFHFGYEQMDLRWRQLRHAIGNSQCFSVVDFPSGYCQFFEKNTRAHPAFAWLYCEMDEDCHAVFKANGILTRSGLHFGSSRKYIRISMLDHDNVFQLFIDRVHQMASSCHKK</sequence>
<feature type="domain" description="Alliinase C-terminal" evidence="5">
    <location>
        <begin position="151"/>
        <end position="516"/>
    </location>
</feature>
<accession>A0A8T2U0I4</accession>
<dbReference type="InterPro" id="IPR015424">
    <property type="entry name" value="PyrdxlP-dep_Trfase"/>
</dbReference>
<dbReference type="InterPro" id="IPR006948">
    <property type="entry name" value="Alliinase_C"/>
</dbReference>
<dbReference type="GO" id="GO:0016846">
    <property type="term" value="F:carbon-sulfur lyase activity"/>
    <property type="evidence" value="ECO:0007669"/>
    <property type="project" value="InterPro"/>
</dbReference>
<gene>
    <name evidence="6" type="ORF">KP509_10G039800</name>
</gene>
<dbReference type="GO" id="GO:0008483">
    <property type="term" value="F:transaminase activity"/>
    <property type="evidence" value="ECO:0007669"/>
    <property type="project" value="TreeGrafter"/>
</dbReference>
<keyword evidence="3" id="KW-0663">Pyridoxal phosphate</keyword>
<keyword evidence="4" id="KW-1133">Transmembrane helix</keyword>
<dbReference type="AlphaFoldDB" id="A0A8T2U0I4"/>
<dbReference type="InterPro" id="IPR015421">
    <property type="entry name" value="PyrdxlP-dep_Trfase_major"/>
</dbReference>
<evidence type="ECO:0000256" key="1">
    <source>
        <dbReference type="ARBA" id="ARBA00001933"/>
    </source>
</evidence>
<dbReference type="Pfam" id="PF04864">
    <property type="entry name" value="Alliinase_C"/>
    <property type="match status" value="1"/>
</dbReference>
<name>A0A8T2U0I4_CERRI</name>
<evidence type="ECO:0000256" key="4">
    <source>
        <dbReference type="SAM" id="Phobius"/>
    </source>
</evidence>
<protein>
    <recommendedName>
        <fullName evidence="5">Alliinase C-terminal domain-containing protein</fullName>
    </recommendedName>
</protein>
<dbReference type="InterPro" id="IPR037029">
    <property type="entry name" value="Alliinase_N_sf"/>
</dbReference>
<comment type="caution">
    <text evidence="6">The sequence shown here is derived from an EMBL/GenBank/DDBJ whole genome shotgun (WGS) entry which is preliminary data.</text>
</comment>
<dbReference type="PANTHER" id="PTHR43795">
    <property type="entry name" value="BIFUNCTIONAL ASPARTATE AMINOTRANSFERASE AND GLUTAMATE/ASPARTATE-PREPHENATE AMINOTRANSFERASE-RELATED"/>
    <property type="match status" value="1"/>
</dbReference>
<dbReference type="EMBL" id="CM035415">
    <property type="protein sequence ID" value="KAH7427333.1"/>
    <property type="molecule type" value="Genomic_DNA"/>
</dbReference>
<dbReference type="InterPro" id="IPR015422">
    <property type="entry name" value="PyrdxlP-dep_Trfase_small"/>
</dbReference>
<proteinExistence type="inferred from homology"/>
<keyword evidence="4" id="KW-0812">Transmembrane</keyword>
<comment type="similarity">
    <text evidence="2">Belongs to the alliinase family.</text>
</comment>
<keyword evidence="7" id="KW-1185">Reference proteome</keyword>
<dbReference type="GO" id="GO:0006520">
    <property type="term" value="P:amino acid metabolic process"/>
    <property type="evidence" value="ECO:0007669"/>
    <property type="project" value="TreeGrafter"/>
</dbReference>
<dbReference type="PANTHER" id="PTHR43795:SF22">
    <property type="entry name" value="TRYPTOPHAN AMINOTRANSFERASE-RELATED PROTEIN 2"/>
    <property type="match status" value="1"/>
</dbReference>
<dbReference type="Proteomes" id="UP000825935">
    <property type="component" value="Chromosome 10"/>
</dbReference>
<dbReference type="Gene3D" id="2.10.25.30">
    <property type="entry name" value="EGF-like, alliinase"/>
    <property type="match status" value="1"/>
</dbReference>
<evidence type="ECO:0000313" key="7">
    <source>
        <dbReference type="Proteomes" id="UP000825935"/>
    </source>
</evidence>
<dbReference type="Gene3D" id="3.90.1150.10">
    <property type="entry name" value="Aspartate Aminotransferase, domain 1"/>
    <property type="match status" value="1"/>
</dbReference>
<dbReference type="OrthoDB" id="2020362at2759"/>
<evidence type="ECO:0000259" key="5">
    <source>
        <dbReference type="Pfam" id="PF04864"/>
    </source>
</evidence>